<dbReference type="EMBL" id="CDHN01000006">
    <property type="protein sequence ID" value="CEJ94154.1"/>
    <property type="molecule type" value="Genomic_DNA"/>
</dbReference>
<keyword evidence="7" id="KW-1185">Reference proteome</keyword>
<evidence type="ECO:0000256" key="3">
    <source>
        <dbReference type="PROSITE-ProRule" id="PRU00023"/>
    </source>
</evidence>
<dbReference type="AlphaFoldDB" id="A0A0A1TH08"/>
<feature type="region of interest" description="Disordered" evidence="4">
    <location>
        <begin position="1"/>
        <end position="101"/>
    </location>
</feature>
<evidence type="ECO:0000256" key="2">
    <source>
        <dbReference type="ARBA" id="ARBA00023043"/>
    </source>
</evidence>
<feature type="domain" description="Clr5" evidence="5">
    <location>
        <begin position="99"/>
        <end position="150"/>
    </location>
</feature>
<dbReference type="InterPro" id="IPR036770">
    <property type="entry name" value="Ankyrin_rpt-contain_sf"/>
</dbReference>
<dbReference type="GO" id="GO:0005634">
    <property type="term" value="C:nucleus"/>
    <property type="evidence" value="ECO:0007669"/>
    <property type="project" value="TreeGrafter"/>
</dbReference>
<sequence length="607" mass="66907">MNRFAADTFLSPSGPRTPLGQSPSTSNAESACHTPSSWAADSSLYTAPSNQPSLIQPNKTQEISPGTSISTFQAPPNLHRAPTFPTSAPRQNTPQSPTKKDWDRLKPEIISLYRDHGKSPSAIRAILIRDHAIDASPRQISYRLQKCWNIPLNTKTNKHSSAVPHSLRQTAQGNEAAISLGGKLVPVERTNSLQSSTGGCMTSNSLPGITNDTPSMSVVGIASEQEQQTTQSSCPDPLHPNASWILSEFEGTFDEQLLAATHIPYTSQPPMSEPFTSMYNFPPGMTANGTSDATEAQDHYGLGASSSIDSIEEKNFKAKFPSDELRKAIDAEDNNRFKALVRLVIQEDEQRNYTKKLAMLAQKELTPLVLSIIQCGNAGLFKFLANREMIDLQQSKDIYFMVALVNGQYTMVRDIIKRHRLNLLDLDKIFHQAPHIRKAYDTQGRGAVNFVFDQVFKLHLKSPNNVSAVHIATALLLDEKVYELVARGSKINATMANKQTALHILSVQDFSQHCERATRIAKLLLGHGSIINNVDAAGNTCLHTAASQYYSSWTPAFIEMLVHYGINLNVRNNANQTALELMALNLPPDKTTLKLRRRIALKAAESQ</sequence>
<proteinExistence type="predicted"/>
<evidence type="ECO:0000256" key="1">
    <source>
        <dbReference type="ARBA" id="ARBA00022737"/>
    </source>
</evidence>
<evidence type="ECO:0000313" key="6">
    <source>
        <dbReference type="EMBL" id="CEJ94154.1"/>
    </source>
</evidence>
<keyword evidence="1" id="KW-0677">Repeat</keyword>
<keyword evidence="2 3" id="KW-0040">ANK repeat</keyword>
<dbReference type="Gene3D" id="1.25.40.20">
    <property type="entry name" value="Ankyrin repeat-containing domain"/>
    <property type="match status" value="1"/>
</dbReference>
<dbReference type="PROSITE" id="PS50088">
    <property type="entry name" value="ANK_REPEAT"/>
    <property type="match status" value="1"/>
</dbReference>
<dbReference type="InterPro" id="IPR025676">
    <property type="entry name" value="Clr5_dom"/>
</dbReference>
<dbReference type="HOGENOM" id="CLU_449919_0_0_1"/>
<dbReference type="PANTHER" id="PTHR24126">
    <property type="entry name" value="ANKYRIN REPEAT, PH AND SEC7 DOMAIN CONTAINING PROTEIN SECG-RELATED"/>
    <property type="match status" value="1"/>
</dbReference>
<dbReference type="OrthoDB" id="341259at2759"/>
<feature type="repeat" description="ANK" evidence="3">
    <location>
        <begin position="537"/>
        <end position="573"/>
    </location>
</feature>
<dbReference type="GO" id="GO:0006357">
    <property type="term" value="P:regulation of transcription by RNA polymerase II"/>
    <property type="evidence" value="ECO:0007669"/>
    <property type="project" value="TreeGrafter"/>
</dbReference>
<dbReference type="PANTHER" id="PTHR24126:SF14">
    <property type="entry name" value="ANK_REP_REGION DOMAIN-CONTAINING PROTEIN"/>
    <property type="match status" value="1"/>
</dbReference>
<feature type="compositionally biased region" description="Polar residues" evidence="4">
    <location>
        <begin position="84"/>
        <end position="97"/>
    </location>
</feature>
<evidence type="ECO:0000256" key="4">
    <source>
        <dbReference type="SAM" id="MobiDB-lite"/>
    </source>
</evidence>
<gene>
    <name evidence="6" type="ORF">VHEMI09704</name>
</gene>
<dbReference type="SMART" id="SM00248">
    <property type="entry name" value="ANK"/>
    <property type="match status" value="4"/>
</dbReference>
<organism evidence="6 7">
    <name type="scientific">[Torrubiella] hemipterigena</name>
    <dbReference type="NCBI Taxonomy" id="1531966"/>
    <lineage>
        <taxon>Eukaryota</taxon>
        <taxon>Fungi</taxon>
        <taxon>Dikarya</taxon>
        <taxon>Ascomycota</taxon>
        <taxon>Pezizomycotina</taxon>
        <taxon>Sordariomycetes</taxon>
        <taxon>Hypocreomycetidae</taxon>
        <taxon>Hypocreales</taxon>
        <taxon>Clavicipitaceae</taxon>
        <taxon>Clavicipitaceae incertae sedis</taxon>
        <taxon>'Torrubiella' clade</taxon>
    </lineage>
</organism>
<dbReference type="GO" id="GO:0061629">
    <property type="term" value="F:RNA polymerase II-specific DNA-binding transcription factor binding"/>
    <property type="evidence" value="ECO:0007669"/>
    <property type="project" value="TreeGrafter"/>
</dbReference>
<reference evidence="6 7" key="1">
    <citation type="journal article" date="2015" name="Genome Announc.">
        <title>Draft Genome Sequence and Gene Annotation of the Entomopathogenic Fungus Verticillium hemipterigenum.</title>
        <authorList>
            <person name="Horn F."/>
            <person name="Habel A."/>
            <person name="Scharf D.H."/>
            <person name="Dworschak J."/>
            <person name="Brakhage A.A."/>
            <person name="Guthke R."/>
            <person name="Hertweck C."/>
            <person name="Linde J."/>
        </authorList>
    </citation>
    <scope>NUCLEOTIDE SEQUENCE [LARGE SCALE GENOMIC DNA]</scope>
</reference>
<feature type="compositionally biased region" description="Polar residues" evidence="4">
    <location>
        <begin position="19"/>
        <end position="74"/>
    </location>
</feature>
<name>A0A0A1TH08_9HYPO</name>
<dbReference type="SUPFAM" id="SSF48403">
    <property type="entry name" value="Ankyrin repeat"/>
    <property type="match status" value="1"/>
</dbReference>
<accession>A0A0A1TH08</accession>
<dbReference type="Pfam" id="PF14420">
    <property type="entry name" value="Clr5"/>
    <property type="match status" value="1"/>
</dbReference>
<dbReference type="InterPro" id="IPR002110">
    <property type="entry name" value="Ankyrin_rpt"/>
</dbReference>
<evidence type="ECO:0000313" key="7">
    <source>
        <dbReference type="Proteomes" id="UP000039046"/>
    </source>
</evidence>
<dbReference type="Proteomes" id="UP000039046">
    <property type="component" value="Unassembled WGS sequence"/>
</dbReference>
<evidence type="ECO:0000259" key="5">
    <source>
        <dbReference type="Pfam" id="PF14420"/>
    </source>
</evidence>
<protein>
    <recommendedName>
        <fullName evidence="5">Clr5 domain-containing protein</fullName>
    </recommendedName>
</protein>
<dbReference type="Pfam" id="PF12796">
    <property type="entry name" value="Ank_2"/>
    <property type="match status" value="1"/>
</dbReference>